<evidence type="ECO:0000259" key="10">
    <source>
        <dbReference type="SMART" id="SM00156"/>
    </source>
</evidence>
<keyword evidence="5" id="KW-0904">Protein phosphatase</keyword>
<dbReference type="SUPFAM" id="SSF56300">
    <property type="entry name" value="Metallo-dependent phosphatases"/>
    <property type="match status" value="1"/>
</dbReference>
<comment type="cofactor">
    <cofactor evidence="1">
        <name>Mn(2+)</name>
        <dbReference type="ChEBI" id="CHEBI:29035"/>
    </cofactor>
</comment>
<keyword evidence="3" id="KW-0479">Metal-binding</keyword>
<dbReference type="InterPro" id="IPR004843">
    <property type="entry name" value="Calcineurin-like_PHP"/>
</dbReference>
<proteinExistence type="predicted"/>
<evidence type="ECO:0000256" key="3">
    <source>
        <dbReference type="ARBA" id="ARBA00022723"/>
    </source>
</evidence>
<evidence type="ECO:0000256" key="2">
    <source>
        <dbReference type="ARBA" id="ARBA00013081"/>
    </source>
</evidence>
<comment type="catalytic activity">
    <reaction evidence="7">
        <text>O-phospho-L-seryl-[protein] + H2O = L-seryl-[protein] + phosphate</text>
        <dbReference type="Rhea" id="RHEA:20629"/>
        <dbReference type="Rhea" id="RHEA-COMP:9863"/>
        <dbReference type="Rhea" id="RHEA-COMP:11604"/>
        <dbReference type="ChEBI" id="CHEBI:15377"/>
        <dbReference type="ChEBI" id="CHEBI:29999"/>
        <dbReference type="ChEBI" id="CHEBI:43474"/>
        <dbReference type="ChEBI" id="CHEBI:83421"/>
        <dbReference type="EC" id="3.1.3.16"/>
    </reaction>
</comment>
<feature type="region of interest" description="Disordered" evidence="9">
    <location>
        <begin position="186"/>
        <end position="205"/>
    </location>
</feature>
<dbReference type="Proteomes" id="UP001642484">
    <property type="component" value="Unassembled WGS sequence"/>
</dbReference>
<dbReference type="EMBL" id="CAXAMN010004002">
    <property type="protein sequence ID" value="CAK9007233.1"/>
    <property type="molecule type" value="Genomic_DNA"/>
</dbReference>
<dbReference type="PRINTS" id="PR00114">
    <property type="entry name" value="STPHPHTASE"/>
</dbReference>
<dbReference type="EC" id="3.1.3.16" evidence="2"/>
<dbReference type="InterPro" id="IPR029052">
    <property type="entry name" value="Metallo-depent_PP-like"/>
</dbReference>
<evidence type="ECO:0000256" key="6">
    <source>
        <dbReference type="ARBA" id="ARBA00023211"/>
    </source>
</evidence>
<comment type="catalytic activity">
    <reaction evidence="8">
        <text>O-phospho-L-threonyl-[protein] + H2O = L-threonyl-[protein] + phosphate</text>
        <dbReference type="Rhea" id="RHEA:47004"/>
        <dbReference type="Rhea" id="RHEA-COMP:11060"/>
        <dbReference type="Rhea" id="RHEA-COMP:11605"/>
        <dbReference type="ChEBI" id="CHEBI:15377"/>
        <dbReference type="ChEBI" id="CHEBI:30013"/>
        <dbReference type="ChEBI" id="CHEBI:43474"/>
        <dbReference type="ChEBI" id="CHEBI:61977"/>
        <dbReference type="EC" id="3.1.3.16"/>
    </reaction>
</comment>
<dbReference type="Pfam" id="PF00149">
    <property type="entry name" value="Metallophos"/>
    <property type="match status" value="1"/>
</dbReference>
<name>A0ABP0IYP7_9DINO</name>
<keyword evidence="4" id="KW-0378">Hydrolase</keyword>
<evidence type="ECO:0000256" key="1">
    <source>
        <dbReference type="ARBA" id="ARBA00001936"/>
    </source>
</evidence>
<comment type="caution">
    <text evidence="11">The sequence shown here is derived from an EMBL/GenBank/DDBJ whole genome shotgun (WGS) entry which is preliminary data.</text>
</comment>
<dbReference type="Gene3D" id="3.60.21.10">
    <property type="match status" value="1"/>
</dbReference>
<evidence type="ECO:0000313" key="11">
    <source>
        <dbReference type="EMBL" id="CAK9007233.1"/>
    </source>
</evidence>
<protein>
    <recommendedName>
        <fullName evidence="2">protein-serine/threonine phosphatase</fullName>
        <ecNumber evidence="2">3.1.3.16</ecNumber>
    </recommendedName>
</protein>
<gene>
    <name evidence="11" type="ORF">CCMP2556_LOCUS8761</name>
</gene>
<evidence type="ECO:0000256" key="8">
    <source>
        <dbReference type="ARBA" id="ARBA00048336"/>
    </source>
</evidence>
<sequence>MQTAFDQLPLACVVGGHILCVHGGVGDGRWDLNDLRAVRRPLGQQELGSSKFRWVHNILWSDPIEDDRAQRDAERDALHVCILCCAECLYPWPNLTRFGWDVTKTFCARNGVDMVVRSHQSKKNGLGFDLMHDECLIRVFSARDYEGHCNDGAVLLVRSGEDEGLQGRPSLSVRAQVVGSYGKAVQRSQAKSKGPETGGAHLWQG</sequence>
<dbReference type="PANTHER" id="PTHR11668:SF300">
    <property type="entry name" value="SERINE_THREONINE-PROTEIN PHOSPHATASE"/>
    <property type="match status" value="1"/>
</dbReference>
<feature type="domain" description="Serine/threonine specific protein phosphatases" evidence="10">
    <location>
        <begin position="1"/>
        <end position="176"/>
    </location>
</feature>
<evidence type="ECO:0000256" key="5">
    <source>
        <dbReference type="ARBA" id="ARBA00022912"/>
    </source>
</evidence>
<dbReference type="InterPro" id="IPR050341">
    <property type="entry name" value="PP1_catalytic_subunit"/>
</dbReference>
<dbReference type="InterPro" id="IPR006186">
    <property type="entry name" value="Ser/Thr-sp_prot-phosphatase"/>
</dbReference>
<keyword evidence="12" id="KW-1185">Reference proteome</keyword>
<evidence type="ECO:0000256" key="9">
    <source>
        <dbReference type="SAM" id="MobiDB-lite"/>
    </source>
</evidence>
<dbReference type="PANTHER" id="PTHR11668">
    <property type="entry name" value="SERINE/THREONINE PROTEIN PHOSPHATASE"/>
    <property type="match status" value="1"/>
</dbReference>
<accession>A0ABP0IYP7</accession>
<evidence type="ECO:0000256" key="7">
    <source>
        <dbReference type="ARBA" id="ARBA00047761"/>
    </source>
</evidence>
<keyword evidence="6" id="KW-0464">Manganese</keyword>
<evidence type="ECO:0000313" key="12">
    <source>
        <dbReference type="Proteomes" id="UP001642484"/>
    </source>
</evidence>
<evidence type="ECO:0000256" key="4">
    <source>
        <dbReference type="ARBA" id="ARBA00022801"/>
    </source>
</evidence>
<dbReference type="SMART" id="SM00156">
    <property type="entry name" value="PP2Ac"/>
    <property type="match status" value="1"/>
</dbReference>
<reference evidence="11 12" key="1">
    <citation type="submission" date="2024-02" db="EMBL/GenBank/DDBJ databases">
        <authorList>
            <person name="Chen Y."/>
            <person name="Shah S."/>
            <person name="Dougan E. K."/>
            <person name="Thang M."/>
            <person name="Chan C."/>
        </authorList>
    </citation>
    <scope>NUCLEOTIDE SEQUENCE [LARGE SCALE GENOMIC DNA]</scope>
</reference>
<dbReference type="CDD" id="cd00144">
    <property type="entry name" value="MPP_PPP_family"/>
    <property type="match status" value="1"/>
</dbReference>
<organism evidence="11 12">
    <name type="scientific">Durusdinium trenchii</name>
    <dbReference type="NCBI Taxonomy" id="1381693"/>
    <lineage>
        <taxon>Eukaryota</taxon>
        <taxon>Sar</taxon>
        <taxon>Alveolata</taxon>
        <taxon>Dinophyceae</taxon>
        <taxon>Suessiales</taxon>
        <taxon>Symbiodiniaceae</taxon>
        <taxon>Durusdinium</taxon>
    </lineage>
</organism>